<dbReference type="Proteomes" id="UP000317624">
    <property type="component" value="Unassembled WGS sequence"/>
</dbReference>
<keyword evidence="1" id="KW-0812">Transmembrane</keyword>
<dbReference type="OrthoDB" id="2623652at2"/>
<sequence length="140" mass="15231">MFNVLTSINWLSVLVAFAAYFMLGALWYMVLFPKPYRASLGKEHEPAAGQSQDPLYIVGPAVCALLITITCAVLLYALHINTYGPALGFALLVGVGYLVSNTVNIAINPNMPRPFFYGLITGSYHLAGMVFVNLILVAMK</sequence>
<feature type="transmembrane region" description="Helical" evidence="1">
    <location>
        <begin position="115"/>
        <end position="139"/>
    </location>
</feature>
<comment type="caution">
    <text evidence="2">The sequence shown here is derived from an EMBL/GenBank/DDBJ whole genome shotgun (WGS) entry which is preliminary data.</text>
</comment>
<protein>
    <submittedName>
        <fullName evidence="2">DUF1761 domain-containing protein</fullName>
    </submittedName>
</protein>
<gene>
    <name evidence="2" type="ORF">FNT36_06940</name>
</gene>
<feature type="transmembrane region" description="Helical" evidence="1">
    <location>
        <begin position="12"/>
        <end position="33"/>
    </location>
</feature>
<accession>A0A558BXG6</accession>
<proteinExistence type="predicted"/>
<dbReference type="InterPro" id="IPR013879">
    <property type="entry name" value="DUF1761"/>
</dbReference>
<organism evidence="2 3">
    <name type="scientific">Hymenobacter setariae</name>
    <dbReference type="NCBI Taxonomy" id="2594794"/>
    <lineage>
        <taxon>Bacteria</taxon>
        <taxon>Pseudomonadati</taxon>
        <taxon>Bacteroidota</taxon>
        <taxon>Cytophagia</taxon>
        <taxon>Cytophagales</taxon>
        <taxon>Hymenobacteraceae</taxon>
        <taxon>Hymenobacter</taxon>
    </lineage>
</organism>
<keyword evidence="1" id="KW-0472">Membrane</keyword>
<evidence type="ECO:0000256" key="1">
    <source>
        <dbReference type="SAM" id="Phobius"/>
    </source>
</evidence>
<dbReference type="AlphaFoldDB" id="A0A558BXG6"/>
<dbReference type="EMBL" id="VMRJ01000002">
    <property type="protein sequence ID" value="TVT41191.1"/>
    <property type="molecule type" value="Genomic_DNA"/>
</dbReference>
<keyword evidence="1" id="KW-1133">Transmembrane helix</keyword>
<reference evidence="2 3" key="1">
    <citation type="submission" date="2019-07" db="EMBL/GenBank/DDBJ databases">
        <title>Hymenobacter sp. straun FUR1 Genome sequencing and assembly.</title>
        <authorList>
            <person name="Chhetri G."/>
        </authorList>
    </citation>
    <scope>NUCLEOTIDE SEQUENCE [LARGE SCALE GENOMIC DNA]</scope>
    <source>
        <strain evidence="2 3">Fur1</strain>
    </source>
</reference>
<evidence type="ECO:0000313" key="3">
    <source>
        <dbReference type="Proteomes" id="UP000317624"/>
    </source>
</evidence>
<dbReference type="Pfam" id="PF08570">
    <property type="entry name" value="DUF1761"/>
    <property type="match status" value="1"/>
</dbReference>
<name>A0A558BXG6_9BACT</name>
<dbReference type="RefSeq" id="WP_144845831.1">
    <property type="nucleotide sequence ID" value="NZ_VMRJ01000002.1"/>
</dbReference>
<feature type="transmembrane region" description="Helical" evidence="1">
    <location>
        <begin position="83"/>
        <end position="103"/>
    </location>
</feature>
<feature type="transmembrane region" description="Helical" evidence="1">
    <location>
        <begin position="54"/>
        <end position="77"/>
    </location>
</feature>
<evidence type="ECO:0000313" key="2">
    <source>
        <dbReference type="EMBL" id="TVT41191.1"/>
    </source>
</evidence>
<keyword evidence="3" id="KW-1185">Reference proteome</keyword>